<keyword evidence="4" id="KW-1185">Reference proteome</keyword>
<dbReference type="PANTHER" id="PTHR23278:SF19">
    <property type="entry name" value="OBSCURIN"/>
    <property type="match status" value="1"/>
</dbReference>
<dbReference type="AlphaFoldDB" id="A0A3S3Q6Z0"/>
<sequence length="200" mass="22439">SQSILTFHTVAPECKFGQKNVYGVAKNELIHMICQVNAEPEVLSFKWQLNNSFETVDIHSFVSNGTTSIASYIPRSSSDYGNVHCWGENIVGRQKQPCIYTLLPTSPPETINNCRVRNQSLDSVYVVCVPGYDGGLKQSFILEVYEFNSNQLYSNLTSVYPEFWIQNLPTNTTFMLNVYAINAKGRSLPFSLKTTTSTAL</sequence>
<organism evidence="3 4">
    <name type="scientific">Dinothrombium tinctorium</name>
    <dbReference type="NCBI Taxonomy" id="1965070"/>
    <lineage>
        <taxon>Eukaryota</taxon>
        <taxon>Metazoa</taxon>
        <taxon>Ecdysozoa</taxon>
        <taxon>Arthropoda</taxon>
        <taxon>Chelicerata</taxon>
        <taxon>Arachnida</taxon>
        <taxon>Acari</taxon>
        <taxon>Acariformes</taxon>
        <taxon>Trombidiformes</taxon>
        <taxon>Prostigmata</taxon>
        <taxon>Anystina</taxon>
        <taxon>Parasitengona</taxon>
        <taxon>Trombidioidea</taxon>
        <taxon>Trombidiidae</taxon>
        <taxon>Dinothrombium</taxon>
    </lineage>
</organism>
<dbReference type="Gene3D" id="2.60.40.10">
    <property type="entry name" value="Immunoglobulins"/>
    <property type="match status" value="2"/>
</dbReference>
<accession>A0A3S3Q6Z0</accession>
<dbReference type="EMBL" id="NCKU01000545">
    <property type="protein sequence ID" value="RWS15101.1"/>
    <property type="molecule type" value="Genomic_DNA"/>
</dbReference>
<evidence type="ECO:0000313" key="4">
    <source>
        <dbReference type="Proteomes" id="UP000285301"/>
    </source>
</evidence>
<dbReference type="SUPFAM" id="SSF48726">
    <property type="entry name" value="Immunoglobulin"/>
    <property type="match status" value="1"/>
</dbReference>
<comment type="caution">
    <text evidence="3">The sequence shown here is derived from an EMBL/GenBank/DDBJ whole genome shotgun (WGS) entry which is preliminary data.</text>
</comment>
<dbReference type="InterPro" id="IPR013783">
    <property type="entry name" value="Ig-like_fold"/>
</dbReference>
<dbReference type="SUPFAM" id="SSF49265">
    <property type="entry name" value="Fibronectin type III"/>
    <property type="match status" value="1"/>
</dbReference>
<reference evidence="3 4" key="1">
    <citation type="journal article" date="2018" name="Gigascience">
        <title>Genomes of trombidid mites reveal novel predicted allergens and laterally-transferred genes associated with secondary metabolism.</title>
        <authorList>
            <person name="Dong X."/>
            <person name="Chaisiri K."/>
            <person name="Xia D."/>
            <person name="Armstrong S.D."/>
            <person name="Fang Y."/>
            <person name="Donnelly M.J."/>
            <person name="Kadowaki T."/>
            <person name="McGarry J.W."/>
            <person name="Darby A.C."/>
            <person name="Makepeace B.L."/>
        </authorList>
    </citation>
    <scope>NUCLEOTIDE SEQUENCE [LARGE SCALE GENOMIC DNA]</scope>
    <source>
        <strain evidence="3">UoL-WK</strain>
    </source>
</reference>
<dbReference type="InterPro" id="IPR036179">
    <property type="entry name" value="Ig-like_dom_sf"/>
</dbReference>
<name>A0A3S3Q6Z0_9ACAR</name>
<dbReference type="OrthoDB" id="6434226at2759"/>
<dbReference type="InterPro" id="IPR003961">
    <property type="entry name" value="FN3_dom"/>
</dbReference>
<proteinExistence type="predicted"/>
<dbReference type="Proteomes" id="UP000285301">
    <property type="component" value="Unassembled WGS sequence"/>
</dbReference>
<dbReference type="STRING" id="1965070.A0A3S3Q6Z0"/>
<dbReference type="InterPro" id="IPR007110">
    <property type="entry name" value="Ig-like_dom"/>
</dbReference>
<evidence type="ECO:0000313" key="2">
    <source>
        <dbReference type="EMBL" id="RWS15101.1"/>
    </source>
</evidence>
<reference evidence="3" key="2">
    <citation type="submission" date="2018-11" db="EMBL/GenBank/DDBJ databases">
        <title>Trombidioid mite genomics.</title>
        <authorList>
            <person name="Dong X."/>
        </authorList>
    </citation>
    <scope>NUCLEOTIDE SEQUENCE</scope>
    <source>
        <strain evidence="3">UoL-WK</strain>
    </source>
</reference>
<feature type="domain" description="Ig-like" evidence="1">
    <location>
        <begin position="12"/>
        <end position="85"/>
    </location>
</feature>
<dbReference type="EMBL" id="NCKU01000544">
    <property type="protein sequence ID" value="RWS15107.1"/>
    <property type="molecule type" value="Genomic_DNA"/>
</dbReference>
<dbReference type="CDD" id="cd00063">
    <property type="entry name" value="FN3"/>
    <property type="match status" value="1"/>
</dbReference>
<dbReference type="InterPro" id="IPR036116">
    <property type="entry name" value="FN3_sf"/>
</dbReference>
<evidence type="ECO:0000259" key="1">
    <source>
        <dbReference type="PROSITE" id="PS50835"/>
    </source>
</evidence>
<evidence type="ECO:0000313" key="3">
    <source>
        <dbReference type="EMBL" id="RWS15107.1"/>
    </source>
</evidence>
<protein>
    <submittedName>
        <fullName evidence="3">Nephrin-like protein</fullName>
    </submittedName>
</protein>
<feature type="non-terminal residue" evidence="3">
    <location>
        <position position="1"/>
    </location>
</feature>
<gene>
    <name evidence="3" type="ORF">B4U79_08810</name>
    <name evidence="2" type="ORF">B4U79_09769</name>
</gene>
<dbReference type="PANTHER" id="PTHR23278">
    <property type="entry name" value="SIDESTEP PROTEIN"/>
    <property type="match status" value="1"/>
</dbReference>
<dbReference type="PROSITE" id="PS50835">
    <property type="entry name" value="IG_LIKE"/>
    <property type="match status" value="1"/>
</dbReference>